<evidence type="ECO:0000313" key="2">
    <source>
        <dbReference type="Proteomes" id="UP000288943"/>
    </source>
</evidence>
<organism evidence="1 2">
    <name type="scientific">Paenibacillus chitinolyticus</name>
    <dbReference type="NCBI Taxonomy" id="79263"/>
    <lineage>
        <taxon>Bacteria</taxon>
        <taxon>Bacillati</taxon>
        <taxon>Bacillota</taxon>
        <taxon>Bacilli</taxon>
        <taxon>Bacillales</taxon>
        <taxon>Paenibacillaceae</taxon>
        <taxon>Paenibacillus</taxon>
    </lineage>
</organism>
<gene>
    <name evidence="1" type="ORF">PC41400_21920</name>
</gene>
<evidence type="ECO:0000313" key="1">
    <source>
        <dbReference type="EMBL" id="QAV20180.1"/>
    </source>
</evidence>
<dbReference type="EMBL" id="CP026520">
    <property type="protein sequence ID" value="QAV20180.1"/>
    <property type="molecule type" value="Genomic_DNA"/>
</dbReference>
<sequence>MTSTTLLVETAGNMASSYYLVLKVVYIICVQKGSLAGKSAPLLPLPDFRSQLLDKKNSTSPKMKYYLSA</sequence>
<protein>
    <submittedName>
        <fullName evidence="1">Uncharacterized protein</fullName>
    </submittedName>
</protein>
<proteinExistence type="predicted"/>
<accession>A0A410X0P8</accession>
<dbReference type="Proteomes" id="UP000288943">
    <property type="component" value="Chromosome"/>
</dbReference>
<name>A0A410X0P8_9BACL</name>
<dbReference type="AlphaFoldDB" id="A0A410X0P8"/>
<reference evidence="1 2" key="1">
    <citation type="submission" date="2018-01" db="EMBL/GenBank/DDBJ databases">
        <title>The whole genome sequencing and assembly of Paenibacillus chitinolyticus KCCM 41400 strain.</title>
        <authorList>
            <person name="Kim J.-Y."/>
            <person name="Park M.-K."/>
            <person name="Lee Y.-J."/>
            <person name="Yi H."/>
            <person name="Bahn Y.-S."/>
            <person name="Kim J.F."/>
            <person name="Lee D.-W."/>
        </authorList>
    </citation>
    <scope>NUCLEOTIDE SEQUENCE [LARGE SCALE GENOMIC DNA]</scope>
    <source>
        <strain evidence="1 2">KCCM 41400</strain>
    </source>
</reference>
<dbReference type="KEGG" id="pchi:PC41400_21920"/>